<dbReference type="SUPFAM" id="SSF142338">
    <property type="entry name" value="CofD-like"/>
    <property type="match status" value="1"/>
</dbReference>
<sequence>MKKKIVVIGGGTGTYTVLRGLKKYNDLEISAIVTMADDGGSNKVLRDEFGLLPTSGVRQCMVALSANEGILRKLFSYRYYQGVGISGMTFGNLFMAAVSDVLGDQRGAIKETAKLLDVRGKILPISYDKVSLLATYTDGTEILGEHLIDLGQGKVGKQRIKHFRTIPKTRIDSEAKRAIAEADMIVLGPGDLYTNTMANLVVTGTVEAIVKSQARVVFVMNVMTKKGESYGYGAQDFLIDLGKYLPLSRVNYVVVNTDQTIEKAVAKAYAREEADWVKDNLDEVAKTNDSWQVIRGRLLAKGRVEKEKGDKLARSMVRHDPDKLAKILVELLYV</sequence>
<dbReference type="Pfam" id="PF01933">
    <property type="entry name" value="CofD"/>
    <property type="match status" value="1"/>
</dbReference>
<proteinExistence type="inferred from homology"/>
<keyword evidence="1 2" id="KW-0963">Cytoplasm</keyword>
<dbReference type="PANTHER" id="PTHR30135:SF3">
    <property type="entry name" value="GLUCONEOGENESIS FACTOR-RELATED"/>
    <property type="match status" value="1"/>
</dbReference>
<comment type="caution">
    <text evidence="3">The sequence shown here is derived from an EMBL/GenBank/DDBJ whole genome shotgun (WGS) entry which is preliminary data.</text>
</comment>
<evidence type="ECO:0000256" key="1">
    <source>
        <dbReference type="ARBA" id="ARBA00022490"/>
    </source>
</evidence>
<gene>
    <name evidence="3" type="ORF">A2228_02405</name>
</gene>
<comment type="function">
    <text evidence="2">Required for morphogenesis under gluconeogenic growth conditions.</text>
</comment>
<dbReference type="AlphaFoldDB" id="A0A1F5F6H5"/>
<name>A0A1F5F6H5_9BACT</name>
<dbReference type="GO" id="GO:0005737">
    <property type="term" value="C:cytoplasm"/>
    <property type="evidence" value="ECO:0007669"/>
    <property type="project" value="UniProtKB-SubCell"/>
</dbReference>
<dbReference type="InterPro" id="IPR002882">
    <property type="entry name" value="CofD"/>
</dbReference>
<dbReference type="HAMAP" id="MF_00973">
    <property type="entry name" value="Gluconeogen_factor"/>
    <property type="match status" value="1"/>
</dbReference>
<dbReference type="NCBIfam" id="TIGR01826">
    <property type="entry name" value="CofD_related"/>
    <property type="match status" value="1"/>
</dbReference>
<dbReference type="GO" id="GO:0043743">
    <property type="term" value="F:LPPG:FO 2-phospho-L-lactate transferase activity"/>
    <property type="evidence" value="ECO:0007669"/>
    <property type="project" value="InterPro"/>
</dbReference>
<dbReference type="Gene3D" id="3.40.50.10680">
    <property type="entry name" value="CofD-like domains"/>
    <property type="match status" value="1"/>
</dbReference>
<reference evidence="3 4" key="1">
    <citation type="journal article" date="2016" name="Nat. Commun.">
        <title>Thousands of microbial genomes shed light on interconnected biogeochemical processes in an aquifer system.</title>
        <authorList>
            <person name="Anantharaman K."/>
            <person name="Brown C.T."/>
            <person name="Hug L.A."/>
            <person name="Sharon I."/>
            <person name="Castelle C.J."/>
            <person name="Probst A.J."/>
            <person name="Thomas B.C."/>
            <person name="Singh A."/>
            <person name="Wilkins M.J."/>
            <person name="Karaoz U."/>
            <person name="Brodie E.L."/>
            <person name="Williams K.H."/>
            <person name="Hubbard S.S."/>
            <person name="Banfield J.F."/>
        </authorList>
    </citation>
    <scope>NUCLEOTIDE SEQUENCE [LARGE SCALE GENOMIC DNA]</scope>
</reference>
<dbReference type="Proteomes" id="UP000176191">
    <property type="component" value="Unassembled WGS sequence"/>
</dbReference>
<evidence type="ECO:0000256" key="2">
    <source>
        <dbReference type="HAMAP-Rule" id="MF_00973"/>
    </source>
</evidence>
<dbReference type="PANTHER" id="PTHR30135">
    <property type="entry name" value="UNCHARACTERIZED PROTEIN YVCK-RELATED"/>
    <property type="match status" value="1"/>
</dbReference>
<organism evidence="3 4">
    <name type="scientific">Candidatus Collierbacteria bacterium RIFOXYA2_FULL_46_10</name>
    <dbReference type="NCBI Taxonomy" id="1817726"/>
    <lineage>
        <taxon>Bacteria</taxon>
        <taxon>Candidatus Collieribacteriota</taxon>
    </lineage>
</organism>
<dbReference type="EMBL" id="MFAK01000012">
    <property type="protein sequence ID" value="OGD75242.1"/>
    <property type="molecule type" value="Genomic_DNA"/>
</dbReference>
<dbReference type="InterPro" id="IPR038136">
    <property type="entry name" value="CofD-like_dom_sf"/>
</dbReference>
<comment type="subcellular location">
    <subcellularLocation>
        <location evidence="2">Cytoplasm</location>
    </subcellularLocation>
</comment>
<evidence type="ECO:0000313" key="3">
    <source>
        <dbReference type="EMBL" id="OGD75242.1"/>
    </source>
</evidence>
<dbReference type="GO" id="GO:0008360">
    <property type="term" value="P:regulation of cell shape"/>
    <property type="evidence" value="ECO:0007669"/>
    <property type="project" value="UniProtKB-UniRule"/>
</dbReference>
<evidence type="ECO:0000313" key="4">
    <source>
        <dbReference type="Proteomes" id="UP000176191"/>
    </source>
</evidence>
<dbReference type="InterPro" id="IPR010119">
    <property type="entry name" value="Gluconeogen_factor"/>
</dbReference>
<accession>A0A1F5F6H5</accession>
<comment type="similarity">
    <text evidence="2">Belongs to the gluconeogenesis factor family.</text>
</comment>
<dbReference type="CDD" id="cd07187">
    <property type="entry name" value="YvcK_like"/>
    <property type="match status" value="1"/>
</dbReference>
<protein>
    <recommendedName>
        <fullName evidence="2">Putative gluconeogenesis factor</fullName>
    </recommendedName>
</protein>